<organism evidence="10 11">
    <name type="scientific">Arcobacter nitrofigilis (strain ATCC 33309 / DSM 7299 / CCUG 15893 / LMG 7604 / NCTC 12251 / CI)</name>
    <name type="common">Campylobacter nitrofigilis</name>
    <dbReference type="NCBI Taxonomy" id="572480"/>
    <lineage>
        <taxon>Bacteria</taxon>
        <taxon>Pseudomonadati</taxon>
        <taxon>Campylobacterota</taxon>
        <taxon>Epsilonproteobacteria</taxon>
        <taxon>Campylobacterales</taxon>
        <taxon>Arcobacteraceae</taxon>
        <taxon>Arcobacter</taxon>
    </lineage>
</organism>
<dbReference type="SUPFAM" id="SSF52540">
    <property type="entry name" value="P-loop containing nucleoside triphosphate hydrolases"/>
    <property type="match status" value="1"/>
</dbReference>
<feature type="transmembrane region" description="Helical" evidence="7">
    <location>
        <begin position="150"/>
        <end position="173"/>
    </location>
</feature>
<dbReference type="InterPro" id="IPR011527">
    <property type="entry name" value="ABC1_TM_dom"/>
</dbReference>
<dbReference type="SUPFAM" id="SSF90123">
    <property type="entry name" value="ABC transporter transmembrane region"/>
    <property type="match status" value="1"/>
</dbReference>
<proteinExistence type="predicted"/>
<keyword evidence="4" id="KW-0067">ATP-binding</keyword>
<keyword evidence="6 7" id="KW-0472">Membrane</keyword>
<name>D5V602_ARCNC</name>
<feature type="domain" description="ABC transporter" evidence="8">
    <location>
        <begin position="468"/>
        <end position="703"/>
    </location>
</feature>
<accession>D5V602</accession>
<dbReference type="GO" id="GO:0016887">
    <property type="term" value="F:ATP hydrolysis activity"/>
    <property type="evidence" value="ECO:0007669"/>
    <property type="project" value="InterPro"/>
</dbReference>
<feature type="domain" description="ABC transmembrane type-1" evidence="9">
    <location>
        <begin position="154"/>
        <end position="434"/>
    </location>
</feature>
<evidence type="ECO:0000259" key="8">
    <source>
        <dbReference type="PROSITE" id="PS50893"/>
    </source>
</evidence>
<evidence type="ECO:0000256" key="3">
    <source>
        <dbReference type="ARBA" id="ARBA00022741"/>
    </source>
</evidence>
<dbReference type="PROSITE" id="PS50893">
    <property type="entry name" value="ABC_TRANSPORTER_2"/>
    <property type="match status" value="1"/>
</dbReference>
<dbReference type="GO" id="GO:0140359">
    <property type="term" value="F:ABC-type transporter activity"/>
    <property type="evidence" value="ECO:0007669"/>
    <property type="project" value="InterPro"/>
</dbReference>
<feature type="transmembrane region" description="Helical" evidence="7">
    <location>
        <begin position="260"/>
        <end position="284"/>
    </location>
</feature>
<dbReference type="Gene3D" id="3.40.50.300">
    <property type="entry name" value="P-loop containing nucleotide triphosphate hydrolases"/>
    <property type="match status" value="1"/>
</dbReference>
<dbReference type="PANTHER" id="PTHR24221">
    <property type="entry name" value="ATP-BINDING CASSETTE SUB-FAMILY B"/>
    <property type="match status" value="1"/>
</dbReference>
<dbReference type="AlphaFoldDB" id="D5V602"/>
<dbReference type="HOGENOM" id="CLU_000604_95_6_7"/>
<keyword evidence="11" id="KW-1185">Reference proteome</keyword>
<dbReference type="OrthoDB" id="9760168at2"/>
<evidence type="ECO:0000256" key="7">
    <source>
        <dbReference type="SAM" id="Phobius"/>
    </source>
</evidence>
<gene>
    <name evidence="10" type="ordered locus">Arnit_1513</name>
</gene>
<evidence type="ECO:0000256" key="4">
    <source>
        <dbReference type="ARBA" id="ARBA00022840"/>
    </source>
</evidence>
<dbReference type="Pfam" id="PF00005">
    <property type="entry name" value="ABC_tran"/>
    <property type="match status" value="1"/>
</dbReference>
<dbReference type="eggNOG" id="COG2274">
    <property type="taxonomic scope" value="Bacteria"/>
</dbReference>
<dbReference type="GO" id="GO:0005524">
    <property type="term" value="F:ATP binding"/>
    <property type="evidence" value="ECO:0007669"/>
    <property type="project" value="UniProtKB-KW"/>
</dbReference>
<dbReference type="RefSeq" id="WP_013135314.1">
    <property type="nucleotide sequence ID" value="NC_014166.1"/>
</dbReference>
<feature type="transmembrane region" description="Helical" evidence="7">
    <location>
        <begin position="290"/>
        <end position="308"/>
    </location>
</feature>
<feature type="transmembrane region" description="Helical" evidence="7">
    <location>
        <begin position="185"/>
        <end position="205"/>
    </location>
</feature>
<evidence type="ECO:0000256" key="5">
    <source>
        <dbReference type="ARBA" id="ARBA00022989"/>
    </source>
</evidence>
<dbReference type="GO" id="GO:0005886">
    <property type="term" value="C:plasma membrane"/>
    <property type="evidence" value="ECO:0007669"/>
    <property type="project" value="UniProtKB-SubCell"/>
</dbReference>
<dbReference type="PANTHER" id="PTHR24221:SF248">
    <property type="entry name" value="ABC TRANSPORTER TRANSMEMBRANE REGION"/>
    <property type="match status" value="1"/>
</dbReference>
<dbReference type="Proteomes" id="UP000000939">
    <property type="component" value="Chromosome"/>
</dbReference>
<evidence type="ECO:0000313" key="10">
    <source>
        <dbReference type="EMBL" id="ADG93169.1"/>
    </source>
</evidence>
<dbReference type="Gene3D" id="1.20.1560.10">
    <property type="entry name" value="ABC transporter type 1, transmembrane domain"/>
    <property type="match status" value="1"/>
</dbReference>
<comment type="subcellular location">
    <subcellularLocation>
        <location evidence="1">Cell membrane</location>
        <topology evidence="1">Multi-pass membrane protein</topology>
    </subcellularLocation>
</comment>
<evidence type="ECO:0000259" key="9">
    <source>
        <dbReference type="PROSITE" id="PS50929"/>
    </source>
</evidence>
<dbReference type="InterPro" id="IPR036640">
    <property type="entry name" value="ABC1_TM_sf"/>
</dbReference>
<keyword evidence="2 7" id="KW-0812">Transmembrane</keyword>
<dbReference type="KEGG" id="ant:Arnit_1513"/>
<evidence type="ECO:0000256" key="1">
    <source>
        <dbReference type="ARBA" id="ARBA00004651"/>
    </source>
</evidence>
<feature type="transmembrane region" description="Helical" evidence="7">
    <location>
        <begin position="376"/>
        <end position="397"/>
    </location>
</feature>
<keyword evidence="3" id="KW-0547">Nucleotide-binding</keyword>
<dbReference type="InterPro" id="IPR003439">
    <property type="entry name" value="ABC_transporter-like_ATP-bd"/>
</dbReference>
<dbReference type="GO" id="GO:0034040">
    <property type="term" value="F:ATPase-coupled lipid transmembrane transporter activity"/>
    <property type="evidence" value="ECO:0007669"/>
    <property type="project" value="TreeGrafter"/>
</dbReference>
<dbReference type="InterPro" id="IPR039421">
    <property type="entry name" value="Type_1_exporter"/>
</dbReference>
<dbReference type="Pfam" id="PF00664">
    <property type="entry name" value="ABC_membrane"/>
    <property type="match status" value="1"/>
</dbReference>
<dbReference type="SMART" id="SM00382">
    <property type="entry name" value="AAA"/>
    <property type="match status" value="1"/>
</dbReference>
<dbReference type="PROSITE" id="PS50929">
    <property type="entry name" value="ABC_TM1F"/>
    <property type="match status" value="1"/>
</dbReference>
<evidence type="ECO:0000313" key="11">
    <source>
        <dbReference type="Proteomes" id="UP000000939"/>
    </source>
</evidence>
<sequence precursor="true">MIYTDINKFLNDFIWLTKNCTIENFSKNRPASDYKLDILKEKIPELVEKNVTGFYNSVLKEFSQENLFWQDNIEVEKLPMIVFIPNKGISIIIEKTADDKFKAESVDGLEYISDFPEGTKFRSLKTKRRDLSKTTAIQMFVKIAKEQKRFILYAFFASFSINIFALATSFYSMQVYDRVIPTNSISTLISLTIGVSIAVFLELIVKISRSSLLDYAAKNMDIGYSHNIFNRFLKVRCDQLPKSIGTVSSKLQSYASIRGFISSVTLYVFIDFPFALLFVSMIVLLGGWQMGIVAICFLIVSIISGILFKDKIVALTKSSTNASHKKLGMLVETVENAESVKANGLSGKLLNNWNNLTLDNIEDDIKIKHYSEISSYIAAFLQQFSYLSLIFLGAYLVSTSTNITTGSLIAISILSGRMLSPIAMLPNLFVQFGKAKFALQDIEVVFELELDNENIDKVLHPHLDTVDILLKDIKFSYTEEIINLKIHNLEIKEGEKVAILGGIGSGKSTLLKILAGLYKAQEGQILLNGIQMQYISRHLLSKEISYLPQSTKLLSGTLRENLLMGMVGISDEIILEKAKETGLINIINNLPQGLDSIIPEGGDNFSGGQKQIIALTKTIIQNSKIWMLDEPTANLDDNTERNILAMLKENIKQEQTLILVTHKPLLLNLVDRIIILNQNGIVMDDTKEKVLEKIKQPQITTRKENEKY</sequence>
<evidence type="ECO:0000256" key="6">
    <source>
        <dbReference type="ARBA" id="ARBA00023136"/>
    </source>
</evidence>
<dbReference type="InterPro" id="IPR003593">
    <property type="entry name" value="AAA+_ATPase"/>
</dbReference>
<reference evidence="10 11" key="1">
    <citation type="journal article" date="2010" name="Stand. Genomic Sci.">
        <title>Complete genome sequence of Arcobacter nitrofigilis type strain (CI).</title>
        <authorList>
            <person name="Pati A."/>
            <person name="Gronow S."/>
            <person name="Lapidus A."/>
            <person name="Copeland A."/>
            <person name="Glavina Del Rio T."/>
            <person name="Nolan M."/>
            <person name="Lucas S."/>
            <person name="Tice H."/>
            <person name="Cheng J.F."/>
            <person name="Han C."/>
            <person name="Chertkov O."/>
            <person name="Bruce D."/>
            <person name="Tapia R."/>
            <person name="Goodwin L."/>
            <person name="Pitluck S."/>
            <person name="Liolios K."/>
            <person name="Ivanova N."/>
            <person name="Mavromatis K."/>
            <person name="Chen A."/>
            <person name="Palaniappan K."/>
            <person name="Land M."/>
            <person name="Hauser L."/>
            <person name="Chang Y.J."/>
            <person name="Jeffries C.D."/>
            <person name="Detter J.C."/>
            <person name="Rohde M."/>
            <person name="Goker M."/>
            <person name="Bristow J."/>
            <person name="Eisen J.A."/>
            <person name="Markowitz V."/>
            <person name="Hugenholtz P."/>
            <person name="Klenk H.P."/>
            <person name="Kyrpides N.C."/>
        </authorList>
    </citation>
    <scope>NUCLEOTIDE SEQUENCE [LARGE SCALE GENOMIC DNA]</scope>
    <source>
        <strain evidence="11">ATCC 33309 / DSM 7299 / CCUG 15893 / LMG 7604 / NCTC 12251 / CI</strain>
    </source>
</reference>
<dbReference type="EMBL" id="CP001999">
    <property type="protein sequence ID" value="ADG93169.1"/>
    <property type="molecule type" value="Genomic_DNA"/>
</dbReference>
<protein>
    <submittedName>
        <fullName evidence="10">ABC transporter related protein</fullName>
    </submittedName>
</protein>
<feature type="transmembrane region" description="Helical" evidence="7">
    <location>
        <begin position="409"/>
        <end position="430"/>
    </location>
</feature>
<dbReference type="STRING" id="572480.Arnit_1513"/>
<keyword evidence="5 7" id="KW-1133">Transmembrane helix</keyword>
<dbReference type="InterPro" id="IPR027417">
    <property type="entry name" value="P-loop_NTPase"/>
</dbReference>
<evidence type="ECO:0000256" key="2">
    <source>
        <dbReference type="ARBA" id="ARBA00022692"/>
    </source>
</evidence>